<accession>A0ABD1E3Q9</accession>
<organism evidence="3 4">
    <name type="scientific">Hypothenemus hampei</name>
    <name type="common">Coffee berry borer</name>
    <dbReference type="NCBI Taxonomy" id="57062"/>
    <lineage>
        <taxon>Eukaryota</taxon>
        <taxon>Metazoa</taxon>
        <taxon>Ecdysozoa</taxon>
        <taxon>Arthropoda</taxon>
        <taxon>Hexapoda</taxon>
        <taxon>Insecta</taxon>
        <taxon>Pterygota</taxon>
        <taxon>Neoptera</taxon>
        <taxon>Endopterygota</taxon>
        <taxon>Coleoptera</taxon>
        <taxon>Polyphaga</taxon>
        <taxon>Cucujiformia</taxon>
        <taxon>Curculionidae</taxon>
        <taxon>Scolytinae</taxon>
        <taxon>Hypothenemus</taxon>
    </lineage>
</organism>
<evidence type="ECO:0000313" key="3">
    <source>
        <dbReference type="EMBL" id="KAL1489239.1"/>
    </source>
</evidence>
<gene>
    <name evidence="3" type="ORF">ABEB36_014172</name>
</gene>
<feature type="compositionally biased region" description="Polar residues" evidence="1">
    <location>
        <begin position="182"/>
        <end position="202"/>
    </location>
</feature>
<proteinExistence type="predicted"/>
<dbReference type="PANTHER" id="PTHR47595:SF1">
    <property type="entry name" value="MYB_SANT-LIKE DNA-BINDING DOMAIN-CONTAINING PROTEIN"/>
    <property type="match status" value="1"/>
</dbReference>
<dbReference type="InterPro" id="IPR044822">
    <property type="entry name" value="Myb_DNA-bind_4"/>
</dbReference>
<reference evidence="3 4" key="1">
    <citation type="submission" date="2024-05" db="EMBL/GenBank/DDBJ databases">
        <title>Genetic variation in Jamaican populations of the coffee berry borer (Hypothenemus hampei).</title>
        <authorList>
            <person name="Errbii M."/>
            <person name="Myrie A."/>
        </authorList>
    </citation>
    <scope>NUCLEOTIDE SEQUENCE [LARGE SCALE GENOMIC DNA]</scope>
    <source>
        <strain evidence="3">JA-Hopewell-2020-01-JO</strain>
        <tissue evidence="3">Whole body</tissue>
    </source>
</reference>
<evidence type="ECO:0000259" key="2">
    <source>
        <dbReference type="Pfam" id="PF13837"/>
    </source>
</evidence>
<feature type="region of interest" description="Disordered" evidence="1">
    <location>
        <begin position="182"/>
        <end position="210"/>
    </location>
</feature>
<keyword evidence="4" id="KW-1185">Reference proteome</keyword>
<dbReference type="SMART" id="SM00595">
    <property type="entry name" value="MADF"/>
    <property type="match status" value="1"/>
</dbReference>
<feature type="domain" description="Myb/SANT-like DNA-binding" evidence="2">
    <location>
        <begin position="72"/>
        <end position="157"/>
    </location>
</feature>
<evidence type="ECO:0000313" key="4">
    <source>
        <dbReference type="Proteomes" id="UP001566132"/>
    </source>
</evidence>
<dbReference type="Gene3D" id="1.10.10.60">
    <property type="entry name" value="Homeodomain-like"/>
    <property type="match status" value="1"/>
</dbReference>
<dbReference type="Proteomes" id="UP001566132">
    <property type="component" value="Unassembled WGS sequence"/>
</dbReference>
<dbReference type="Pfam" id="PF13837">
    <property type="entry name" value="Myb_DNA-bind_4"/>
    <property type="match status" value="1"/>
</dbReference>
<name>A0ABD1E3Q9_HYPHA</name>
<protein>
    <recommendedName>
        <fullName evidence="2">Myb/SANT-like DNA-binding domain-containing protein</fullName>
    </recommendedName>
</protein>
<dbReference type="PANTHER" id="PTHR47595">
    <property type="entry name" value="HEAT SHOCK 70 KDA PROTEIN 14"/>
    <property type="match status" value="1"/>
</dbReference>
<sequence length="249" mass="28877">MDVINNRTYGVVYTKNNEPYIDEEGNVLLKNLTDESYVFVEMTENIKKGFQIQAKVDDTPKENVPPTKEDQKMWSEENILQLINLVDKYDKEFSTSIKKNVWIKIGSEFAQINTKITAQDCETKWKALKRTYKSILLHNNTSGQKRRRWPYFEVIHKFLYKKPEITPPAVCSNIVGLQTNAADNHSLPSTSSTEVPSTLASDNESDPDSHRNFAAKRKLKANAIDIRHKEKMQRLDRFNDLFAEMIKKM</sequence>
<dbReference type="AlphaFoldDB" id="A0ABD1E3Q9"/>
<evidence type="ECO:0000256" key="1">
    <source>
        <dbReference type="SAM" id="MobiDB-lite"/>
    </source>
</evidence>
<comment type="caution">
    <text evidence="3">The sequence shown here is derived from an EMBL/GenBank/DDBJ whole genome shotgun (WGS) entry which is preliminary data.</text>
</comment>
<dbReference type="EMBL" id="JBDJPC010000012">
    <property type="protein sequence ID" value="KAL1489239.1"/>
    <property type="molecule type" value="Genomic_DNA"/>
</dbReference>